<dbReference type="GeneID" id="106755008"/>
<dbReference type="OrthoDB" id="550273at2759"/>
<dbReference type="Proteomes" id="UP000087766">
    <property type="component" value="Unplaced"/>
</dbReference>
<dbReference type="KEGG" id="vra:106755008"/>
<keyword evidence="1" id="KW-0732">Signal</keyword>
<dbReference type="RefSeq" id="XP_014492586.1">
    <property type="nucleotide sequence ID" value="XM_014637100.2"/>
</dbReference>
<feature type="chain" id="PRO_5010814559" evidence="1">
    <location>
        <begin position="20"/>
        <end position="100"/>
    </location>
</feature>
<feature type="signal peptide" evidence="1">
    <location>
        <begin position="1"/>
        <end position="19"/>
    </location>
</feature>
<evidence type="ECO:0000313" key="3">
    <source>
        <dbReference type="RefSeq" id="XP_014492586.1"/>
    </source>
</evidence>
<evidence type="ECO:0000313" key="5">
    <source>
        <dbReference type="RefSeq" id="XP_014492588.1"/>
    </source>
</evidence>
<dbReference type="RefSeq" id="XP_014492587.1">
    <property type="nucleotide sequence ID" value="XM_014637101.2"/>
</dbReference>
<evidence type="ECO:0000256" key="1">
    <source>
        <dbReference type="SAM" id="SignalP"/>
    </source>
</evidence>
<name>A0A1S3TFP1_VIGRR</name>
<evidence type="ECO:0000313" key="4">
    <source>
        <dbReference type="RefSeq" id="XP_014492587.1"/>
    </source>
</evidence>
<reference evidence="3 4" key="1">
    <citation type="submission" date="2023-09" db="UniProtKB">
        <authorList>
            <consortium name="RefSeq"/>
        </authorList>
    </citation>
    <scope>IDENTIFICATION</scope>
    <source>
        <tissue evidence="3 4">Leaf</tissue>
    </source>
</reference>
<dbReference type="AlphaFoldDB" id="A0A1S3TFP1"/>
<proteinExistence type="predicted"/>
<keyword evidence="2" id="KW-1185">Reference proteome</keyword>
<organism evidence="5">
    <name type="scientific">Vigna radiata var. radiata</name>
    <name type="common">Mung bean</name>
    <name type="synonym">Phaseolus aureus</name>
    <dbReference type="NCBI Taxonomy" id="3916"/>
    <lineage>
        <taxon>Eukaryota</taxon>
        <taxon>Viridiplantae</taxon>
        <taxon>Streptophyta</taxon>
        <taxon>Embryophyta</taxon>
        <taxon>Tracheophyta</taxon>
        <taxon>Spermatophyta</taxon>
        <taxon>Magnoliopsida</taxon>
        <taxon>eudicotyledons</taxon>
        <taxon>Gunneridae</taxon>
        <taxon>Pentapetalae</taxon>
        <taxon>rosids</taxon>
        <taxon>fabids</taxon>
        <taxon>Fabales</taxon>
        <taxon>Fabaceae</taxon>
        <taxon>Papilionoideae</taxon>
        <taxon>50 kb inversion clade</taxon>
        <taxon>NPAAA clade</taxon>
        <taxon>indigoferoid/millettioid clade</taxon>
        <taxon>Phaseoleae</taxon>
        <taxon>Vigna</taxon>
    </lineage>
</organism>
<gene>
    <name evidence="3 4 5" type="primary">LOC106755008</name>
</gene>
<sequence length="100" mass="11293">MASIFLTPYLLLFIVPKVGQIFQKIECRDPQCCSLEYSKIVRDALHKGLLLMGDEYTYVLGEKEQEGATLLVSAKFNVVSVRNIYLQFQEEVVGAKSGFL</sequence>
<evidence type="ECO:0000313" key="2">
    <source>
        <dbReference type="Proteomes" id="UP000087766"/>
    </source>
</evidence>
<dbReference type="RefSeq" id="XP_014492588.1">
    <property type="nucleotide sequence ID" value="XM_014637102.2"/>
</dbReference>
<dbReference type="STRING" id="3916.A0A1S3TFP1"/>
<accession>A0A1S3TFP1</accession>
<protein>
    <submittedName>
        <fullName evidence="3 4">Probable plastid-lipid-associated protein 10, chloroplastic</fullName>
    </submittedName>
</protein>